<feature type="transmembrane region" description="Helical" evidence="5">
    <location>
        <begin position="83"/>
        <end position="105"/>
    </location>
</feature>
<evidence type="ECO:0000256" key="5">
    <source>
        <dbReference type="SAM" id="Phobius"/>
    </source>
</evidence>
<feature type="transmembrane region" description="Helical" evidence="5">
    <location>
        <begin position="218"/>
        <end position="239"/>
    </location>
</feature>
<keyword evidence="3 5" id="KW-1133">Transmembrane helix</keyword>
<dbReference type="Pfam" id="PF01988">
    <property type="entry name" value="VIT1"/>
    <property type="match status" value="1"/>
</dbReference>
<dbReference type="GO" id="GO:0005384">
    <property type="term" value="F:manganese ion transmembrane transporter activity"/>
    <property type="evidence" value="ECO:0007669"/>
    <property type="project" value="InterPro"/>
</dbReference>
<dbReference type="PANTHER" id="PTHR31851">
    <property type="entry name" value="FE(2+)/MN(2+) TRANSPORTER PCL1"/>
    <property type="match status" value="1"/>
</dbReference>
<dbReference type="AlphaFoldDB" id="A0A172T4Y9"/>
<evidence type="ECO:0000256" key="2">
    <source>
        <dbReference type="ARBA" id="ARBA00022692"/>
    </source>
</evidence>
<dbReference type="KEGG" id="fng:JM64_08970"/>
<reference evidence="6 7" key="1">
    <citation type="submission" date="2014-08" db="EMBL/GenBank/DDBJ databases">
        <title>Fervidobacterium pennivorans DYC genome.</title>
        <authorList>
            <person name="Wushke S."/>
        </authorList>
    </citation>
    <scope>NUCLEOTIDE SEQUENCE [LARGE SCALE GENOMIC DNA]</scope>
    <source>
        <strain evidence="6 7">DYC</strain>
    </source>
</reference>
<dbReference type="InterPro" id="IPR008217">
    <property type="entry name" value="Ccc1_fam"/>
</dbReference>
<feature type="transmembrane region" description="Helical" evidence="5">
    <location>
        <begin position="251"/>
        <end position="269"/>
    </location>
</feature>
<comment type="subcellular location">
    <subcellularLocation>
        <location evidence="1">Endomembrane system</location>
        <topology evidence="1">Multi-pass membrane protein</topology>
    </subcellularLocation>
</comment>
<dbReference type="OrthoDB" id="9781619at2"/>
<proteinExistence type="predicted"/>
<evidence type="ECO:0000313" key="7">
    <source>
        <dbReference type="Proteomes" id="UP000077096"/>
    </source>
</evidence>
<accession>A0A172T4Y9</accession>
<protein>
    <submittedName>
        <fullName evidence="6">Membrane protein</fullName>
    </submittedName>
</protein>
<dbReference type="EMBL" id="CP011393">
    <property type="protein sequence ID" value="ANE42041.1"/>
    <property type="molecule type" value="Genomic_DNA"/>
</dbReference>
<keyword evidence="4 5" id="KW-0472">Membrane</keyword>
<dbReference type="Proteomes" id="UP000077096">
    <property type="component" value="Chromosome"/>
</dbReference>
<evidence type="ECO:0000256" key="3">
    <source>
        <dbReference type="ARBA" id="ARBA00022989"/>
    </source>
</evidence>
<dbReference type="PATRIC" id="fig|93466.3.peg.1879"/>
<evidence type="ECO:0000256" key="4">
    <source>
        <dbReference type="ARBA" id="ARBA00023136"/>
    </source>
</evidence>
<feature type="transmembrane region" description="Helical" evidence="5">
    <location>
        <begin position="56"/>
        <end position="77"/>
    </location>
</feature>
<keyword evidence="2 5" id="KW-0812">Transmembrane</keyword>
<organism evidence="6 7">
    <name type="scientific">Fervidobacterium pennivorans</name>
    <dbReference type="NCBI Taxonomy" id="93466"/>
    <lineage>
        <taxon>Bacteria</taxon>
        <taxon>Thermotogati</taxon>
        <taxon>Thermotogota</taxon>
        <taxon>Thermotogae</taxon>
        <taxon>Thermotogales</taxon>
        <taxon>Fervidobacteriaceae</taxon>
        <taxon>Fervidobacterium</taxon>
    </lineage>
</organism>
<dbReference type="GO" id="GO:0030026">
    <property type="term" value="P:intracellular manganese ion homeostasis"/>
    <property type="evidence" value="ECO:0007669"/>
    <property type="project" value="InterPro"/>
</dbReference>
<evidence type="ECO:0000256" key="1">
    <source>
        <dbReference type="ARBA" id="ARBA00004127"/>
    </source>
</evidence>
<dbReference type="GO" id="GO:0012505">
    <property type="term" value="C:endomembrane system"/>
    <property type="evidence" value="ECO:0007669"/>
    <property type="project" value="UniProtKB-SubCell"/>
</dbReference>
<evidence type="ECO:0000313" key="6">
    <source>
        <dbReference type="EMBL" id="ANE42041.1"/>
    </source>
</evidence>
<gene>
    <name evidence="6" type="ORF">JM64_08970</name>
</gene>
<name>A0A172T4Y9_FERPE</name>
<sequence>MFRWVFSKLTPRSRPRLASEAFKKGDLETHKKLHSPDEIGKEPWHKTEQGKYIGQAVYGASDGIVTTFAAISGIAGANLNPKIAIIVGLANLFADGISMAIGDYLSEKSEKDYIRSEKERELWEIEHMPEAEKLEVREIYKRKGLTGEKLERLVEVITSNKEIWVDTMLHEELGIFEDDTNPLKSAVVTFLSFAIAGFMPLIAYIFASQSQLLAQNQFLASCLITAATLFFVGALRQVVTGVKWYKGGFEMLFVGGLSAAVAYLIGWLLEKVVKIPAL</sequence>
<feature type="transmembrane region" description="Helical" evidence="5">
    <location>
        <begin position="186"/>
        <end position="206"/>
    </location>
</feature>